<name>A0A1L3JH92_9FLAO</name>
<evidence type="ECO:0000313" key="3">
    <source>
        <dbReference type="Proteomes" id="UP000181898"/>
    </source>
</evidence>
<dbReference type="Gene3D" id="2.40.420.20">
    <property type="match status" value="1"/>
</dbReference>
<dbReference type="Gene3D" id="2.40.30.170">
    <property type="match status" value="1"/>
</dbReference>
<keyword evidence="3" id="KW-1185">Reference proteome</keyword>
<dbReference type="GO" id="GO:0015562">
    <property type="term" value="F:efflux transmembrane transporter activity"/>
    <property type="evidence" value="ECO:0007669"/>
    <property type="project" value="TreeGrafter"/>
</dbReference>
<feature type="chain" id="PRO_5012950426" description="RND transporter" evidence="1">
    <location>
        <begin position="26"/>
        <end position="365"/>
    </location>
</feature>
<proteinExistence type="predicted"/>
<dbReference type="EMBL" id="CP018155">
    <property type="protein sequence ID" value="APG64487.1"/>
    <property type="molecule type" value="Genomic_DNA"/>
</dbReference>
<feature type="signal peptide" evidence="1">
    <location>
        <begin position="1"/>
        <end position="25"/>
    </location>
</feature>
<protein>
    <recommendedName>
        <fullName evidence="4">RND transporter</fullName>
    </recommendedName>
</protein>
<dbReference type="Proteomes" id="UP000181898">
    <property type="component" value="Chromosome"/>
</dbReference>
<organism evidence="2 3">
    <name type="scientific">Tenacibaculum todarodis</name>
    <dbReference type="NCBI Taxonomy" id="1850252"/>
    <lineage>
        <taxon>Bacteria</taxon>
        <taxon>Pseudomonadati</taxon>
        <taxon>Bacteroidota</taxon>
        <taxon>Flavobacteriia</taxon>
        <taxon>Flavobacteriales</taxon>
        <taxon>Flavobacteriaceae</taxon>
        <taxon>Tenacibaculum</taxon>
    </lineage>
</organism>
<dbReference type="AlphaFoldDB" id="A0A1L3JH92"/>
<dbReference type="KEGG" id="ten:LPB136_03515"/>
<gene>
    <name evidence="2" type="ORF">LPB136_03515</name>
</gene>
<dbReference type="STRING" id="1850252.LPB136_03515"/>
<dbReference type="PANTHER" id="PTHR30469">
    <property type="entry name" value="MULTIDRUG RESISTANCE PROTEIN MDTA"/>
    <property type="match status" value="1"/>
</dbReference>
<sequence>MKQNRITFLGCMLVAISLLSSCNNKETTTPTRKHIEDAVFASGFIEQENQYTVSANADGILTTIPVSEGDIITNNTMVAVIKSDVQNNQVEDAQAVYNNAVTNASANASILQQIQTNINQAKTQLSLDKTNYQRYKNLRTKNSVSQLDFEKAELQYEASQNNLLVLQDSYKATASDLKLNEKRSLAQVNTQKAILDDYKLNSSISGTVINVFKKQGELIKRGEAVAEIGSGAFIIKLFVAEDDIKKINNNQAVSVHLNTNPNETFKAKISKIYPSFNTTEQSYVVEAQFEQVPSKIFSGSQLQANIETGSSKNVLVIPTAYLIRENYVILENDKEIAIKIGRKNNDWTEVISGITEEDIIVKSKI</sequence>
<dbReference type="Gene3D" id="2.40.50.100">
    <property type="match status" value="1"/>
</dbReference>
<dbReference type="PANTHER" id="PTHR30469:SF33">
    <property type="entry name" value="SLR1207 PROTEIN"/>
    <property type="match status" value="1"/>
</dbReference>
<dbReference type="PROSITE" id="PS51257">
    <property type="entry name" value="PROKAR_LIPOPROTEIN"/>
    <property type="match status" value="1"/>
</dbReference>
<accession>A0A1L3JH92</accession>
<evidence type="ECO:0008006" key="4">
    <source>
        <dbReference type="Google" id="ProtNLM"/>
    </source>
</evidence>
<dbReference type="RefSeq" id="WP_072554814.1">
    <property type="nucleotide sequence ID" value="NZ_CP018155.1"/>
</dbReference>
<reference evidence="2 3" key="1">
    <citation type="submission" date="2016-11" db="EMBL/GenBank/DDBJ databases">
        <title>Tenacibaculum sp. LPB0136, isolated from marine environment.</title>
        <authorList>
            <person name="Kim E."/>
            <person name="Yi H."/>
        </authorList>
    </citation>
    <scope>NUCLEOTIDE SEQUENCE [LARGE SCALE GENOMIC DNA]</scope>
    <source>
        <strain evidence="2 3">LPB0136</strain>
    </source>
</reference>
<evidence type="ECO:0000256" key="1">
    <source>
        <dbReference type="SAM" id="SignalP"/>
    </source>
</evidence>
<keyword evidence="1" id="KW-0732">Signal</keyword>
<dbReference type="Gene3D" id="1.10.287.470">
    <property type="entry name" value="Helix hairpin bin"/>
    <property type="match status" value="1"/>
</dbReference>
<dbReference type="SUPFAM" id="SSF111369">
    <property type="entry name" value="HlyD-like secretion proteins"/>
    <property type="match status" value="1"/>
</dbReference>
<dbReference type="GO" id="GO:1990281">
    <property type="term" value="C:efflux pump complex"/>
    <property type="evidence" value="ECO:0007669"/>
    <property type="project" value="TreeGrafter"/>
</dbReference>
<dbReference type="OrthoDB" id="869610at2"/>
<evidence type="ECO:0000313" key="2">
    <source>
        <dbReference type="EMBL" id="APG64487.1"/>
    </source>
</evidence>